<evidence type="ECO:0000313" key="9">
    <source>
        <dbReference type="Proteomes" id="UP000261520"/>
    </source>
</evidence>
<reference evidence="8" key="1">
    <citation type="submission" date="2025-08" db="UniProtKB">
        <authorList>
            <consortium name="Ensembl"/>
        </authorList>
    </citation>
    <scope>IDENTIFICATION</scope>
</reference>
<reference evidence="8" key="2">
    <citation type="submission" date="2025-09" db="UniProtKB">
        <authorList>
            <consortium name="Ensembl"/>
        </authorList>
    </citation>
    <scope>IDENTIFICATION</scope>
</reference>
<evidence type="ECO:0000256" key="1">
    <source>
        <dbReference type="ARBA" id="ARBA00004389"/>
    </source>
</evidence>
<dbReference type="GO" id="GO:0020037">
    <property type="term" value="F:heme binding"/>
    <property type="evidence" value="ECO:0007669"/>
    <property type="project" value="InterPro"/>
</dbReference>
<dbReference type="PANTHER" id="PTHR24306">
    <property type="match status" value="1"/>
</dbReference>
<protein>
    <submittedName>
        <fullName evidence="8">Uncharacterized protein</fullName>
    </submittedName>
</protein>
<feature type="region of interest" description="Disordered" evidence="7">
    <location>
        <begin position="1"/>
        <end position="24"/>
    </location>
</feature>
<dbReference type="STRING" id="409849.ENSPMGP00000011032"/>
<comment type="cofactor">
    <cofactor evidence="6">
        <name>heme</name>
        <dbReference type="ChEBI" id="CHEBI:30413"/>
    </cofactor>
</comment>
<evidence type="ECO:0000256" key="6">
    <source>
        <dbReference type="PIRSR" id="PIRSR602403-1"/>
    </source>
</evidence>
<accession>A0A3B4A1Y4</accession>
<dbReference type="InterPro" id="IPR001128">
    <property type="entry name" value="Cyt_P450"/>
</dbReference>
<dbReference type="GO" id="GO:0005506">
    <property type="term" value="F:iron ion binding"/>
    <property type="evidence" value="ECO:0007669"/>
    <property type="project" value="InterPro"/>
</dbReference>
<feature type="compositionally biased region" description="Basic and acidic residues" evidence="7">
    <location>
        <begin position="1"/>
        <end position="21"/>
    </location>
</feature>
<keyword evidence="6" id="KW-0349">Heme</keyword>
<organism evidence="8 9">
    <name type="scientific">Periophthalmus magnuspinnatus</name>
    <dbReference type="NCBI Taxonomy" id="409849"/>
    <lineage>
        <taxon>Eukaryota</taxon>
        <taxon>Metazoa</taxon>
        <taxon>Chordata</taxon>
        <taxon>Craniata</taxon>
        <taxon>Vertebrata</taxon>
        <taxon>Euteleostomi</taxon>
        <taxon>Actinopterygii</taxon>
        <taxon>Neopterygii</taxon>
        <taxon>Teleostei</taxon>
        <taxon>Neoteleostei</taxon>
        <taxon>Acanthomorphata</taxon>
        <taxon>Gobiaria</taxon>
        <taxon>Gobiiformes</taxon>
        <taxon>Gobioidei</taxon>
        <taxon>Gobiidae</taxon>
        <taxon>Oxudercinae</taxon>
        <taxon>Periophthalmus</taxon>
    </lineage>
</organism>
<evidence type="ECO:0000256" key="2">
    <source>
        <dbReference type="ARBA" id="ARBA00010617"/>
    </source>
</evidence>
<dbReference type="SUPFAM" id="SSF48264">
    <property type="entry name" value="Cytochrome P450"/>
    <property type="match status" value="1"/>
</dbReference>
<dbReference type="PRINTS" id="PR00465">
    <property type="entry name" value="EP450IV"/>
</dbReference>
<dbReference type="Pfam" id="PF00067">
    <property type="entry name" value="p450"/>
    <property type="match status" value="1"/>
</dbReference>
<evidence type="ECO:0000256" key="7">
    <source>
        <dbReference type="SAM" id="MobiDB-lite"/>
    </source>
</evidence>
<evidence type="ECO:0000256" key="4">
    <source>
        <dbReference type="ARBA" id="ARBA00022723"/>
    </source>
</evidence>
<sequence>MEALRKEVDEVLKESGQEDRPGGPPVDVIYEMLMKTPVLDSALEETLHLVVAPMLPRSVLQDMTLKMGNGDEFLIRKGDRMVIFPYIAVHVDPEIHPDPYTFRYQCTKKTDIYRGGKKVEYFSIPWGSGVFKCPGRFFATNEIKLFVFLMFVYFDFELINSGEKIPQINLTRWGLKNNLKIDSNITSP</sequence>
<dbReference type="InterPro" id="IPR036396">
    <property type="entry name" value="Cyt_P450_sf"/>
</dbReference>
<proteinExistence type="inferred from homology"/>
<dbReference type="Gene3D" id="1.10.630.10">
    <property type="entry name" value="Cytochrome P450"/>
    <property type="match status" value="1"/>
</dbReference>
<feature type="binding site" description="axial binding residue" evidence="6">
    <location>
        <position position="133"/>
    </location>
    <ligand>
        <name>heme</name>
        <dbReference type="ChEBI" id="CHEBI:30413"/>
    </ligand>
    <ligandPart>
        <name>Fe</name>
        <dbReference type="ChEBI" id="CHEBI:18248"/>
    </ligandPart>
</feature>
<keyword evidence="5 6" id="KW-0408">Iron</keyword>
<dbReference type="PANTHER" id="PTHR24306:SF0">
    <property type="entry name" value="7-ALPHA-HYDROXYCHOLEST-4-EN-3-ONE 12-ALPHA-HYDROXYLASE"/>
    <property type="match status" value="1"/>
</dbReference>
<comment type="similarity">
    <text evidence="2">Belongs to the cytochrome P450 family.</text>
</comment>
<keyword evidence="4 6" id="KW-0479">Metal-binding</keyword>
<dbReference type="InterPro" id="IPR002403">
    <property type="entry name" value="Cyt_P450_E_grp-IV"/>
</dbReference>
<dbReference type="Proteomes" id="UP000261520">
    <property type="component" value="Unplaced"/>
</dbReference>
<name>A0A3B4A1Y4_9GOBI</name>
<keyword evidence="3" id="KW-0443">Lipid metabolism</keyword>
<dbReference type="GO" id="GO:0008397">
    <property type="term" value="F:sterol 12-alpha-hydroxylase activity"/>
    <property type="evidence" value="ECO:0007669"/>
    <property type="project" value="TreeGrafter"/>
</dbReference>
<dbReference type="GO" id="GO:0005789">
    <property type="term" value="C:endoplasmic reticulum membrane"/>
    <property type="evidence" value="ECO:0007669"/>
    <property type="project" value="UniProtKB-SubCell"/>
</dbReference>
<comment type="subcellular location">
    <subcellularLocation>
        <location evidence="1">Endoplasmic reticulum membrane</location>
        <topology evidence="1">Single-pass membrane protein</topology>
    </subcellularLocation>
</comment>
<evidence type="ECO:0000256" key="5">
    <source>
        <dbReference type="ARBA" id="ARBA00023004"/>
    </source>
</evidence>
<evidence type="ECO:0000256" key="3">
    <source>
        <dbReference type="ARBA" id="ARBA00022516"/>
    </source>
</evidence>
<keyword evidence="3" id="KW-0444">Lipid biosynthesis</keyword>
<dbReference type="Ensembl" id="ENSPMGT00000011764.1">
    <property type="protein sequence ID" value="ENSPMGP00000011032.1"/>
    <property type="gene ID" value="ENSPMGG00000009146.1"/>
</dbReference>
<keyword evidence="9" id="KW-1185">Reference proteome</keyword>
<dbReference type="AlphaFoldDB" id="A0A3B4A1Y4"/>
<evidence type="ECO:0000313" key="8">
    <source>
        <dbReference type="Ensembl" id="ENSPMGP00000011032.1"/>
    </source>
</evidence>